<evidence type="ECO:0000313" key="5">
    <source>
        <dbReference type="Proteomes" id="UP001303473"/>
    </source>
</evidence>
<dbReference type="AlphaFoldDB" id="A0AAN6S198"/>
<feature type="region of interest" description="Disordered" evidence="2">
    <location>
        <begin position="38"/>
        <end position="69"/>
    </location>
</feature>
<name>A0AAN6S198_9PEZI</name>
<dbReference type="Pfam" id="PF01828">
    <property type="entry name" value="Peptidase_A4"/>
    <property type="match status" value="1"/>
</dbReference>
<reference evidence="5" key="1">
    <citation type="journal article" date="2023" name="Mol. Phylogenet. Evol.">
        <title>Genome-scale phylogeny and comparative genomics of the fungal order Sordariales.</title>
        <authorList>
            <person name="Hensen N."/>
            <person name="Bonometti L."/>
            <person name="Westerberg I."/>
            <person name="Brannstrom I.O."/>
            <person name="Guillou S."/>
            <person name="Cros-Aarteil S."/>
            <person name="Calhoun S."/>
            <person name="Haridas S."/>
            <person name="Kuo A."/>
            <person name="Mondo S."/>
            <person name="Pangilinan J."/>
            <person name="Riley R."/>
            <person name="LaButti K."/>
            <person name="Andreopoulos B."/>
            <person name="Lipzen A."/>
            <person name="Chen C."/>
            <person name="Yan M."/>
            <person name="Daum C."/>
            <person name="Ng V."/>
            <person name="Clum A."/>
            <person name="Steindorff A."/>
            <person name="Ohm R.A."/>
            <person name="Martin F."/>
            <person name="Silar P."/>
            <person name="Natvig D.O."/>
            <person name="Lalanne C."/>
            <person name="Gautier V."/>
            <person name="Ament-Velasquez S.L."/>
            <person name="Kruys A."/>
            <person name="Hutchinson M.I."/>
            <person name="Powell A.J."/>
            <person name="Barry K."/>
            <person name="Miller A.N."/>
            <person name="Grigoriev I.V."/>
            <person name="Debuchy R."/>
            <person name="Gladieux P."/>
            <person name="Hiltunen Thoren M."/>
            <person name="Johannesson H."/>
        </authorList>
    </citation>
    <scope>NUCLEOTIDE SEQUENCE [LARGE SCALE GENOMIC DNA]</scope>
    <source>
        <strain evidence="5">CBS 340.73</strain>
    </source>
</reference>
<organism evidence="4 5">
    <name type="scientific">Diplogelasinospora grovesii</name>
    <dbReference type="NCBI Taxonomy" id="303347"/>
    <lineage>
        <taxon>Eukaryota</taxon>
        <taxon>Fungi</taxon>
        <taxon>Dikarya</taxon>
        <taxon>Ascomycota</taxon>
        <taxon>Pezizomycotina</taxon>
        <taxon>Sordariomycetes</taxon>
        <taxon>Sordariomycetidae</taxon>
        <taxon>Sordariales</taxon>
        <taxon>Diplogelasinosporaceae</taxon>
        <taxon>Diplogelasinospora</taxon>
    </lineage>
</organism>
<dbReference type="Proteomes" id="UP001303473">
    <property type="component" value="Unassembled WGS sequence"/>
</dbReference>
<keyword evidence="5" id="KW-1185">Reference proteome</keyword>
<feature type="chain" id="PRO_5043037833" evidence="3">
    <location>
        <begin position="17"/>
        <end position="284"/>
    </location>
</feature>
<dbReference type="CDD" id="cd13426">
    <property type="entry name" value="Peptidase_G1"/>
    <property type="match status" value="1"/>
</dbReference>
<keyword evidence="3" id="KW-0732">Signal</keyword>
<evidence type="ECO:0000256" key="1">
    <source>
        <dbReference type="PIRSR" id="PIRSR600250-50"/>
    </source>
</evidence>
<evidence type="ECO:0000313" key="4">
    <source>
        <dbReference type="EMBL" id="KAK3936111.1"/>
    </source>
</evidence>
<dbReference type="GO" id="GO:0006508">
    <property type="term" value="P:proteolysis"/>
    <property type="evidence" value="ECO:0007669"/>
    <property type="project" value="InterPro"/>
</dbReference>
<dbReference type="PRINTS" id="PR00977">
    <property type="entry name" value="SCYTLDPTASE"/>
</dbReference>
<dbReference type="Gene3D" id="2.60.120.700">
    <property type="entry name" value="Peptidase G1"/>
    <property type="match status" value="1"/>
</dbReference>
<protein>
    <submittedName>
        <fullName evidence="4">Peptidase A4 family-domain-containing protein</fullName>
    </submittedName>
</protein>
<evidence type="ECO:0000256" key="2">
    <source>
        <dbReference type="SAM" id="MobiDB-lite"/>
    </source>
</evidence>
<dbReference type="GO" id="GO:0070007">
    <property type="term" value="F:glutamic-type endopeptidase activity"/>
    <property type="evidence" value="ECO:0007669"/>
    <property type="project" value="InterPro"/>
</dbReference>
<sequence>MWSFVRSSIIVGSVLAWVVAADLSFVATAHREGQEIDTSDLKFVPIPPQSHRKHDPASTPSKGSSRGKRNIVSFSGDWCGASQHTTSSDQFTNVFGYFTVPDLTLRPGAPAPQYAAVWVGIDGASCQSTLLQAGVTTVINSNGGQSASAWWEWFPEVAYSIDGLTVKPGDWISVNITASSLTAGTITINNVSRGYTLTISVTNAPTLCRVDAEWIVENFYNGDAQVNFARFSDVWFEETLATTVSGKQIGIDGAAMVYLKDSNGSITCTAAQYDNTDFVVSSQG</sequence>
<feature type="signal peptide" evidence="3">
    <location>
        <begin position="1"/>
        <end position="16"/>
    </location>
</feature>
<dbReference type="InterPro" id="IPR038656">
    <property type="entry name" value="Peptidase_G1_sf"/>
</dbReference>
<dbReference type="InterPro" id="IPR013320">
    <property type="entry name" value="ConA-like_dom_sf"/>
</dbReference>
<dbReference type="EMBL" id="MU853894">
    <property type="protein sequence ID" value="KAK3936111.1"/>
    <property type="molecule type" value="Genomic_DNA"/>
</dbReference>
<accession>A0AAN6S198</accession>
<dbReference type="PANTHER" id="PTHR37536:SF1">
    <property type="entry name" value="ASPERGILLOPEPSIN, PUTAITVE (AFU_ORTHOLOGUE AFUA_7G01200)"/>
    <property type="match status" value="1"/>
</dbReference>
<feature type="active site" description="Proton acceptor" evidence="1">
    <location>
        <position position="217"/>
    </location>
</feature>
<dbReference type="InterPro" id="IPR000250">
    <property type="entry name" value="Peptidase_G1"/>
</dbReference>
<gene>
    <name evidence="4" type="ORF">QBC46DRAFT_395895</name>
</gene>
<evidence type="ECO:0000256" key="3">
    <source>
        <dbReference type="SAM" id="SignalP"/>
    </source>
</evidence>
<dbReference type="PANTHER" id="PTHR37536">
    <property type="entry name" value="PUTATIVE (AFU_ORTHOLOGUE AFUA_3G02970)-RELATED"/>
    <property type="match status" value="1"/>
</dbReference>
<proteinExistence type="predicted"/>
<dbReference type="SUPFAM" id="SSF49899">
    <property type="entry name" value="Concanavalin A-like lectins/glucanases"/>
    <property type="match status" value="1"/>
</dbReference>
<comment type="caution">
    <text evidence="4">The sequence shown here is derived from an EMBL/GenBank/DDBJ whole genome shotgun (WGS) entry which is preliminary data.</text>
</comment>